<name>A0ACD1FKV6_MYCFR</name>
<reference evidence="1" key="1">
    <citation type="submission" date="2021-07" db="EMBL/GenBank/DDBJ databases">
        <title>Complete Genome Sequences of Mycobacterium farcinogenes Isolated from Clinical Specimens from Patients in Thailand.</title>
        <authorList>
            <person name="Sodsai P."/>
        </authorList>
    </citation>
    <scope>NUCLEOTIDE SEQUENCE</scope>
    <source>
        <strain evidence="1">BKK/CU-MFGFA-001</strain>
    </source>
</reference>
<protein>
    <submittedName>
        <fullName evidence="1">AAA family ATPase</fullName>
    </submittedName>
</protein>
<dbReference type="Proteomes" id="UP000825598">
    <property type="component" value="Chromosome"/>
</dbReference>
<sequence length="772" mass="84754">MASLQPPVGSDSAADDEQPNMFEVEFDGIDVDEFRHHAKRLHENGLPPLAIGNETSKRPWHRGVTGRGGVDAELDEIESWPEDVVRRIDSGVNGVLNLGIRMPVGGIGIDIDDYVTANGQAKHGLRTIAERSTRLGSLPLTYRLSARSFESGSGIRLYRVNAPDGWEARGELKAADGSPGHVEFIQRHHRLAVVPPSIRPDLGDGVRVRLYDERTGEEVPDGIVPPISEWAALPDAWRDAITKQARAGGGRGEATAEEVEQFRADCTEDYWPNLLPRIVKRVSDERDSTRNTARDELCRAARHARIGCFPWKRARDELEAAARESYAARGEADRFDLAEIDRLEQFAIGEALADDIEELQRRAAADLSWKPGGTAPEHVTPWENWMRIRRALDRNGGRIPMKPMDSDTNGELPDGRGDDKHQTPSGQRVIRWRTGSEVRDDVPEWGFEHNGKGCIQRATLALFAGRPGAGKSTGARWFASEFTRGTLGGCFYGEPQNVAYIASEESIEYMVKPSLRAHGADMSRIHFPHVEIDGQEVRLNSRDDEARLIKDLTDRGISVVFVDPVMSAIGSKVNINNNNEVRECIEPWSRIARAINGLVICIVHLTKAPGGDVVAAINGSSAFGEVARAVIAFAKDQQSTEGIRVLSQEKNNAGTEDLALEYVIESHRVETDAGKAADVGKFVIKGPSDRRVSDVLQVDPKDRNVAKAGTKMCEVLECVRTAGHPTAAATVAQALGLSSDMAGKYLRRLADTGFISKTGRGQFEYRERGAEA</sequence>
<gene>
    <name evidence="1" type="ORF">K6L26_08730</name>
</gene>
<dbReference type="EMBL" id="CP081673">
    <property type="protein sequence ID" value="QZH67698.1"/>
    <property type="molecule type" value="Genomic_DNA"/>
</dbReference>
<accession>A0ACD1FKV6</accession>
<organism evidence="1 2">
    <name type="scientific">Mycolicibacterium farcinogenes</name>
    <name type="common">Mycobacterium farcinogenes</name>
    <dbReference type="NCBI Taxonomy" id="1802"/>
    <lineage>
        <taxon>Bacteria</taxon>
        <taxon>Bacillati</taxon>
        <taxon>Actinomycetota</taxon>
        <taxon>Actinomycetes</taxon>
        <taxon>Mycobacteriales</taxon>
        <taxon>Mycobacteriaceae</taxon>
        <taxon>Mycolicibacterium</taxon>
    </lineage>
</organism>
<evidence type="ECO:0000313" key="2">
    <source>
        <dbReference type="Proteomes" id="UP000825598"/>
    </source>
</evidence>
<proteinExistence type="predicted"/>
<evidence type="ECO:0000313" key="1">
    <source>
        <dbReference type="EMBL" id="QZH67698.1"/>
    </source>
</evidence>
<keyword evidence="2" id="KW-1185">Reference proteome</keyword>